<reference evidence="4 5" key="1">
    <citation type="submission" date="2019-08" db="EMBL/GenBank/DDBJ databases">
        <title>Bacillus genomes from the desert of Cuatro Cienegas, Coahuila.</title>
        <authorList>
            <person name="Olmedo-Alvarez G."/>
        </authorList>
    </citation>
    <scope>NUCLEOTIDE SEQUENCE [LARGE SCALE GENOMIC DNA]</scope>
    <source>
        <strain evidence="4 5">CH28_1T</strain>
    </source>
</reference>
<protein>
    <submittedName>
        <fullName evidence="4">NAD(P)H-dependent oxidoreductase</fullName>
    </submittedName>
</protein>
<comment type="similarity">
    <text evidence="1">Belongs to the NAD(P)H dehydrogenase (quinone) family.</text>
</comment>
<dbReference type="Pfam" id="PF02525">
    <property type="entry name" value="Flavodoxin_2"/>
    <property type="match status" value="1"/>
</dbReference>
<evidence type="ECO:0000259" key="3">
    <source>
        <dbReference type="Pfam" id="PF02525"/>
    </source>
</evidence>
<dbReference type="InterPro" id="IPR051545">
    <property type="entry name" value="NAD(P)H_dehydrogenase_qn"/>
</dbReference>
<dbReference type="PANTHER" id="PTHR10204">
    <property type="entry name" value="NAD P H OXIDOREDUCTASE-RELATED"/>
    <property type="match status" value="1"/>
</dbReference>
<sequence>MKSKMLVINGHPDAQSYCASLAKAYTEGVQKNSKAQVRNIDLSSISFELNLQHGYGKRTELEKELLEAQEMIRWADHLIFVYPIWWGSTPAVLKGFIDRVFLPGFAFKYRQHSPLWDKLLLGKSAHLIVTSDTPAWYNRLVYHRAGLNVMKRNVLHFCGIKPVRITEIGPIRPSTSGQRDKWIAHVRELGAKLS</sequence>
<dbReference type="EMBL" id="VTEV01000011">
    <property type="protein sequence ID" value="TYS62631.1"/>
    <property type="molecule type" value="Genomic_DNA"/>
</dbReference>
<evidence type="ECO:0000313" key="4">
    <source>
        <dbReference type="EMBL" id="TYS62631.1"/>
    </source>
</evidence>
<feature type="domain" description="Flavodoxin-like fold" evidence="3">
    <location>
        <begin position="4"/>
        <end position="174"/>
    </location>
</feature>
<dbReference type="Proteomes" id="UP000322524">
    <property type="component" value="Unassembled WGS sequence"/>
</dbReference>
<dbReference type="InterPro" id="IPR029039">
    <property type="entry name" value="Flavoprotein-like_sf"/>
</dbReference>
<name>A0A5D4SIV8_9BACI</name>
<evidence type="ECO:0000256" key="2">
    <source>
        <dbReference type="ARBA" id="ARBA00023002"/>
    </source>
</evidence>
<accession>A0A5D4SIV8</accession>
<comment type="caution">
    <text evidence="4">The sequence shown here is derived from an EMBL/GenBank/DDBJ whole genome shotgun (WGS) entry which is preliminary data.</text>
</comment>
<dbReference type="InterPro" id="IPR003680">
    <property type="entry name" value="Flavodoxin_fold"/>
</dbReference>
<dbReference type="SUPFAM" id="SSF52218">
    <property type="entry name" value="Flavoproteins"/>
    <property type="match status" value="1"/>
</dbReference>
<dbReference type="GO" id="GO:0005829">
    <property type="term" value="C:cytosol"/>
    <property type="evidence" value="ECO:0007669"/>
    <property type="project" value="TreeGrafter"/>
</dbReference>
<proteinExistence type="inferred from homology"/>
<dbReference type="PANTHER" id="PTHR10204:SF34">
    <property type="entry name" value="NAD(P)H DEHYDROGENASE [QUINONE] 1 ISOFORM 1"/>
    <property type="match status" value="1"/>
</dbReference>
<keyword evidence="2" id="KW-0560">Oxidoreductase</keyword>
<evidence type="ECO:0000256" key="1">
    <source>
        <dbReference type="ARBA" id="ARBA00006252"/>
    </source>
</evidence>
<organism evidence="4 5">
    <name type="scientific">Sutcliffiella horikoshii</name>
    <dbReference type="NCBI Taxonomy" id="79883"/>
    <lineage>
        <taxon>Bacteria</taxon>
        <taxon>Bacillati</taxon>
        <taxon>Bacillota</taxon>
        <taxon>Bacilli</taxon>
        <taxon>Bacillales</taxon>
        <taxon>Bacillaceae</taxon>
        <taxon>Sutcliffiella</taxon>
    </lineage>
</organism>
<dbReference type="Gene3D" id="3.40.50.360">
    <property type="match status" value="1"/>
</dbReference>
<dbReference type="RefSeq" id="WP_148990029.1">
    <property type="nucleotide sequence ID" value="NZ_VTEV01000011.1"/>
</dbReference>
<dbReference type="GO" id="GO:0003955">
    <property type="term" value="F:NAD(P)H dehydrogenase (quinone) activity"/>
    <property type="evidence" value="ECO:0007669"/>
    <property type="project" value="TreeGrafter"/>
</dbReference>
<gene>
    <name evidence="4" type="ORF">FZC76_20510</name>
</gene>
<dbReference type="OrthoDB" id="9798454at2"/>
<evidence type="ECO:0000313" key="5">
    <source>
        <dbReference type="Proteomes" id="UP000322524"/>
    </source>
</evidence>
<dbReference type="AlphaFoldDB" id="A0A5D4SIV8"/>